<reference evidence="2" key="2">
    <citation type="submission" date="2018-03" db="EMBL/GenBank/DDBJ databases">
        <authorList>
            <person name="Derbyshire K."/>
            <person name="Gray T.A."/>
            <person name="Champion M."/>
        </authorList>
    </citation>
    <scope>NUCLEOTIDE SEQUENCE [LARGE SCALE GENOMIC DNA]</scope>
    <source>
        <strain evidence="2">MKD8</strain>
    </source>
</reference>
<sequence length="66" mass="7565">MLDELNHLGRMSECALDLFVTSVTDQHDRVPPALESTGTCVNLRDQWTRRIDDAQVEVCCLLTYLR</sequence>
<evidence type="ECO:0000313" key="1">
    <source>
        <dbReference type="EMBL" id="AWT54969.1"/>
    </source>
</evidence>
<name>A0A2U9PT46_MYCSE</name>
<organism evidence="1 2">
    <name type="scientific">Mycolicibacterium smegmatis (strain MKD8)</name>
    <name type="common">Mycobacterium smegmatis</name>
    <dbReference type="NCBI Taxonomy" id="1214915"/>
    <lineage>
        <taxon>Bacteria</taxon>
        <taxon>Bacillati</taxon>
        <taxon>Actinomycetota</taxon>
        <taxon>Actinomycetes</taxon>
        <taxon>Mycobacteriales</taxon>
        <taxon>Mycobacteriaceae</taxon>
        <taxon>Mycolicibacterium</taxon>
    </lineage>
</organism>
<accession>A0A2U9PT46</accession>
<gene>
    <name evidence="1" type="ORF">D806_040030</name>
</gene>
<dbReference type="EMBL" id="CP027541">
    <property type="protein sequence ID" value="AWT54969.1"/>
    <property type="molecule type" value="Genomic_DNA"/>
</dbReference>
<dbReference type="Proteomes" id="UP000011200">
    <property type="component" value="Chromosome"/>
</dbReference>
<evidence type="ECO:0000313" key="2">
    <source>
        <dbReference type="Proteomes" id="UP000011200"/>
    </source>
</evidence>
<protein>
    <submittedName>
        <fullName evidence="1">Uncharacterized protein</fullName>
    </submittedName>
</protein>
<proteinExistence type="predicted"/>
<reference evidence="1 2" key="1">
    <citation type="journal article" date="2013" name="Genome Announc.">
        <title>Draft genome sequence of MKD8, a conjugal recipient Mycobacterium smegmatis strain.</title>
        <authorList>
            <person name="Gray T.A."/>
            <person name="Palumbo M.J."/>
            <person name="Derbyshire K.M."/>
        </authorList>
    </citation>
    <scope>NUCLEOTIDE SEQUENCE [LARGE SCALE GENOMIC DNA]</scope>
    <source>
        <strain evidence="1 2">MKD8</strain>
    </source>
</reference>
<dbReference type="AlphaFoldDB" id="A0A2U9PT46"/>